<proteinExistence type="predicted"/>
<keyword evidence="4" id="KW-0804">Transcription</keyword>
<dbReference type="SUPFAM" id="SSF48498">
    <property type="entry name" value="Tetracyclin repressor-like, C-terminal domain"/>
    <property type="match status" value="1"/>
</dbReference>
<evidence type="ECO:0000256" key="5">
    <source>
        <dbReference type="PROSITE-ProRule" id="PRU00335"/>
    </source>
</evidence>
<dbReference type="RefSeq" id="WP_090590614.1">
    <property type="nucleotide sequence ID" value="NZ_LT629688.1"/>
</dbReference>
<keyword evidence="1" id="KW-0678">Repressor</keyword>
<dbReference type="InterPro" id="IPR039538">
    <property type="entry name" value="BetI_C"/>
</dbReference>
<feature type="DNA-binding region" description="H-T-H motif" evidence="5">
    <location>
        <begin position="31"/>
        <end position="50"/>
    </location>
</feature>
<dbReference type="OrthoDB" id="9816296at2"/>
<dbReference type="GO" id="GO:0000976">
    <property type="term" value="F:transcription cis-regulatory region binding"/>
    <property type="evidence" value="ECO:0007669"/>
    <property type="project" value="TreeGrafter"/>
</dbReference>
<dbReference type="Proteomes" id="UP000198546">
    <property type="component" value="Chromosome i"/>
</dbReference>
<feature type="domain" description="HTH tetR-type" evidence="6">
    <location>
        <begin position="8"/>
        <end position="68"/>
    </location>
</feature>
<dbReference type="InterPro" id="IPR001647">
    <property type="entry name" value="HTH_TetR"/>
</dbReference>
<protein>
    <submittedName>
        <fullName evidence="7">Regulatory protein, tetR family</fullName>
    </submittedName>
</protein>
<evidence type="ECO:0000313" key="8">
    <source>
        <dbReference type="Proteomes" id="UP000198546"/>
    </source>
</evidence>
<dbReference type="PROSITE" id="PS50977">
    <property type="entry name" value="HTH_TETR_2"/>
    <property type="match status" value="1"/>
</dbReference>
<dbReference type="InterPro" id="IPR009057">
    <property type="entry name" value="Homeodomain-like_sf"/>
</dbReference>
<dbReference type="AlphaFoldDB" id="A0A1G6TP05"/>
<evidence type="ECO:0000313" key="7">
    <source>
        <dbReference type="EMBL" id="SDD30780.1"/>
    </source>
</evidence>
<evidence type="ECO:0000256" key="4">
    <source>
        <dbReference type="ARBA" id="ARBA00023163"/>
    </source>
</evidence>
<dbReference type="Pfam" id="PF13977">
    <property type="entry name" value="TetR_C_6"/>
    <property type="match status" value="1"/>
</dbReference>
<evidence type="ECO:0000256" key="2">
    <source>
        <dbReference type="ARBA" id="ARBA00023015"/>
    </source>
</evidence>
<reference evidence="7 8" key="1">
    <citation type="submission" date="2016-10" db="EMBL/GenBank/DDBJ databases">
        <authorList>
            <person name="de Groot N.N."/>
        </authorList>
    </citation>
    <scope>NUCLEOTIDE SEQUENCE [LARGE SCALE GENOMIC DNA]</scope>
    <source>
        <strain evidence="7 8">MON 2.2</strain>
    </source>
</reference>
<dbReference type="PANTHER" id="PTHR30055">
    <property type="entry name" value="HTH-TYPE TRANSCRIPTIONAL REGULATOR RUTR"/>
    <property type="match status" value="1"/>
</dbReference>
<dbReference type="Gene3D" id="1.10.357.10">
    <property type="entry name" value="Tetracycline Repressor, domain 2"/>
    <property type="match status" value="1"/>
</dbReference>
<keyword evidence="3 5" id="KW-0238">DNA-binding</keyword>
<dbReference type="Pfam" id="PF00440">
    <property type="entry name" value="TetR_N"/>
    <property type="match status" value="1"/>
</dbReference>
<dbReference type="InterPro" id="IPR036271">
    <property type="entry name" value="Tet_transcr_reg_TetR-rel_C_sf"/>
</dbReference>
<evidence type="ECO:0000259" key="6">
    <source>
        <dbReference type="PROSITE" id="PS50977"/>
    </source>
</evidence>
<sequence length="212" mass="23403">MPRIVDHEQRRRDIARAVWRLLERDGLRGASVRAVVAESGLSSGAIRHYFSTQDDLLRFAGRIIRDEVPDRLLGVLKEPGPDPQERACRLLEELVPLDDRRRTELLVAVALAELERTSPGQDREFIDASHAGLRVLTRLAVLVLVGRAVELTPVDPLEPGLEEAAARLHLLADGVCAQHLFYPGVLTPEDLRASLRDGVEQVGAALGVRPTD</sequence>
<organism evidence="7 8">
    <name type="scientific">Auraticoccus monumenti</name>
    <dbReference type="NCBI Taxonomy" id="675864"/>
    <lineage>
        <taxon>Bacteria</taxon>
        <taxon>Bacillati</taxon>
        <taxon>Actinomycetota</taxon>
        <taxon>Actinomycetes</taxon>
        <taxon>Propionibacteriales</taxon>
        <taxon>Propionibacteriaceae</taxon>
        <taxon>Auraticoccus</taxon>
    </lineage>
</organism>
<keyword evidence="2" id="KW-0805">Transcription regulation</keyword>
<keyword evidence="8" id="KW-1185">Reference proteome</keyword>
<dbReference type="PROSITE" id="PS01081">
    <property type="entry name" value="HTH_TETR_1"/>
    <property type="match status" value="1"/>
</dbReference>
<dbReference type="InterPro" id="IPR023772">
    <property type="entry name" value="DNA-bd_HTH_TetR-type_CS"/>
</dbReference>
<dbReference type="SUPFAM" id="SSF46689">
    <property type="entry name" value="Homeodomain-like"/>
    <property type="match status" value="1"/>
</dbReference>
<dbReference type="InterPro" id="IPR050109">
    <property type="entry name" value="HTH-type_TetR-like_transc_reg"/>
</dbReference>
<dbReference type="GO" id="GO:0003700">
    <property type="term" value="F:DNA-binding transcription factor activity"/>
    <property type="evidence" value="ECO:0007669"/>
    <property type="project" value="TreeGrafter"/>
</dbReference>
<gene>
    <name evidence="7" type="ORF">SAMN04489747_0668</name>
</gene>
<name>A0A1G6TP05_9ACTN</name>
<dbReference type="EMBL" id="LT629688">
    <property type="protein sequence ID" value="SDD30780.1"/>
    <property type="molecule type" value="Genomic_DNA"/>
</dbReference>
<accession>A0A1G6TP05</accession>
<evidence type="ECO:0000256" key="3">
    <source>
        <dbReference type="ARBA" id="ARBA00023125"/>
    </source>
</evidence>
<dbReference type="PANTHER" id="PTHR30055:SF226">
    <property type="entry name" value="HTH-TYPE TRANSCRIPTIONAL REGULATOR PKSA"/>
    <property type="match status" value="1"/>
</dbReference>
<evidence type="ECO:0000256" key="1">
    <source>
        <dbReference type="ARBA" id="ARBA00022491"/>
    </source>
</evidence>